<dbReference type="PANTHER" id="PTHR46623">
    <property type="entry name" value="CARBOXYMETHYLENEBUTENOLIDASE-RELATED"/>
    <property type="match status" value="1"/>
</dbReference>
<organism evidence="3">
    <name type="scientific">Acidobacterium capsulatum</name>
    <dbReference type="NCBI Taxonomy" id="33075"/>
    <lineage>
        <taxon>Bacteria</taxon>
        <taxon>Pseudomonadati</taxon>
        <taxon>Acidobacteriota</taxon>
        <taxon>Terriglobia</taxon>
        <taxon>Terriglobales</taxon>
        <taxon>Acidobacteriaceae</taxon>
        <taxon>Acidobacterium</taxon>
    </lineage>
</organism>
<proteinExistence type="predicted"/>
<dbReference type="SUPFAM" id="SSF53474">
    <property type="entry name" value="alpha/beta-Hydrolases"/>
    <property type="match status" value="1"/>
</dbReference>
<dbReference type="AlphaFoldDB" id="A0A7V4XUM0"/>
<dbReference type="InterPro" id="IPR002925">
    <property type="entry name" value="Dienelactn_hydro"/>
</dbReference>
<dbReference type="GO" id="GO:0016787">
    <property type="term" value="F:hydrolase activity"/>
    <property type="evidence" value="ECO:0007669"/>
    <property type="project" value="UniProtKB-KW"/>
</dbReference>
<feature type="signal peptide" evidence="1">
    <location>
        <begin position="1"/>
        <end position="23"/>
    </location>
</feature>
<feature type="domain" description="Dienelactone hydrolase" evidence="2">
    <location>
        <begin position="40"/>
        <end position="248"/>
    </location>
</feature>
<keyword evidence="1" id="KW-0732">Signal</keyword>
<keyword evidence="3" id="KW-0378">Hydrolase</keyword>
<dbReference type="PANTHER" id="PTHR46623:SF6">
    <property type="entry name" value="ALPHA_BETA-HYDROLASES SUPERFAMILY PROTEIN"/>
    <property type="match status" value="1"/>
</dbReference>
<dbReference type="Gene3D" id="3.40.50.1820">
    <property type="entry name" value="alpha/beta hydrolase"/>
    <property type="match status" value="1"/>
</dbReference>
<evidence type="ECO:0000313" key="3">
    <source>
        <dbReference type="EMBL" id="HGY95411.1"/>
    </source>
</evidence>
<protein>
    <submittedName>
        <fullName evidence="3">Dienelactone hydrolase family protein</fullName>
    </submittedName>
</protein>
<accession>A0A7V4XUM0</accession>
<reference evidence="3" key="1">
    <citation type="journal article" date="2020" name="mSystems">
        <title>Genome- and Community-Level Interaction Insights into Carbon Utilization and Element Cycling Functions of Hydrothermarchaeota in Hydrothermal Sediment.</title>
        <authorList>
            <person name="Zhou Z."/>
            <person name="Liu Y."/>
            <person name="Xu W."/>
            <person name="Pan J."/>
            <person name="Luo Z.H."/>
            <person name="Li M."/>
        </authorList>
    </citation>
    <scope>NUCLEOTIDE SEQUENCE [LARGE SCALE GENOMIC DNA]</scope>
    <source>
        <strain evidence="3">SpSt-855</strain>
    </source>
</reference>
<evidence type="ECO:0000256" key="1">
    <source>
        <dbReference type="SAM" id="SignalP"/>
    </source>
</evidence>
<dbReference type="EMBL" id="DTKL01000074">
    <property type="protein sequence ID" value="HGY95411.1"/>
    <property type="molecule type" value="Genomic_DNA"/>
</dbReference>
<evidence type="ECO:0000259" key="2">
    <source>
        <dbReference type="Pfam" id="PF01738"/>
    </source>
</evidence>
<dbReference type="InterPro" id="IPR051049">
    <property type="entry name" value="Dienelactone_hydrolase-like"/>
</dbReference>
<comment type="caution">
    <text evidence="3">The sequence shown here is derived from an EMBL/GenBank/DDBJ whole genome shotgun (WGS) entry which is preliminary data.</text>
</comment>
<gene>
    <name evidence="3" type="ORF">ENW50_12120</name>
</gene>
<sequence>MHVRLSHLFVTALLILFPASLLAAGPQKVSYMTSTGQTVHGLLYEPAGHGKHPAIVVIHEWWGLDSWIEQQAQQLAHEGYVALAVDLYGGKVTTNPQVARQLDMALKPEEATANVVGAAHYLAAQKNVDARRIGAVGWCMGGGYAALLAVHDPALKAVAINYGELPQSRAELAKIQAPVLGIFGGADPVVTPAEVAGFEQTMRSLGKSITVKTYPGAGHAFENPNNRMGYRPADAADAQARMRAFFARELKASKKAASHPGE</sequence>
<dbReference type="InterPro" id="IPR029058">
    <property type="entry name" value="AB_hydrolase_fold"/>
</dbReference>
<dbReference type="Pfam" id="PF01738">
    <property type="entry name" value="DLH"/>
    <property type="match status" value="1"/>
</dbReference>
<name>A0A7V4XUM0_9BACT</name>
<feature type="chain" id="PRO_5031454944" evidence="1">
    <location>
        <begin position="24"/>
        <end position="262"/>
    </location>
</feature>